<dbReference type="OrthoDB" id="9770329at2"/>
<reference evidence="7 8" key="1">
    <citation type="submission" date="2019-02" db="EMBL/GenBank/DDBJ databases">
        <authorList>
            <person name="Li S.-H."/>
        </authorList>
    </citation>
    <scope>NUCLEOTIDE SEQUENCE [LARGE SCALE GENOMIC DNA]</scope>
    <source>
        <strain evidence="7 8">IMCC14385</strain>
    </source>
</reference>
<comment type="subcellular location">
    <subcellularLocation>
        <location evidence="1">Membrane</location>
    </subcellularLocation>
</comment>
<keyword evidence="4 5" id="KW-0472">Membrane</keyword>
<dbReference type="InterPro" id="IPR050307">
    <property type="entry name" value="Sterol_Desaturase_Related"/>
</dbReference>
<evidence type="ECO:0000313" key="8">
    <source>
        <dbReference type="Proteomes" id="UP000326287"/>
    </source>
</evidence>
<keyword evidence="3 5" id="KW-1133">Transmembrane helix</keyword>
<evidence type="ECO:0000256" key="5">
    <source>
        <dbReference type="SAM" id="Phobius"/>
    </source>
</evidence>
<organism evidence="7 8">
    <name type="scientific">Halioglobus maricola</name>
    <dbReference type="NCBI Taxonomy" id="2601894"/>
    <lineage>
        <taxon>Bacteria</taxon>
        <taxon>Pseudomonadati</taxon>
        <taxon>Pseudomonadota</taxon>
        <taxon>Gammaproteobacteria</taxon>
        <taxon>Cellvibrionales</taxon>
        <taxon>Halieaceae</taxon>
        <taxon>Halioglobus</taxon>
    </lineage>
</organism>
<gene>
    <name evidence="7" type="ORF">EY643_03850</name>
</gene>
<dbReference type="GO" id="GO:0016020">
    <property type="term" value="C:membrane"/>
    <property type="evidence" value="ECO:0007669"/>
    <property type="project" value="UniProtKB-SubCell"/>
</dbReference>
<feature type="transmembrane region" description="Helical" evidence="5">
    <location>
        <begin position="89"/>
        <end position="109"/>
    </location>
</feature>
<dbReference type="GO" id="GO:0016491">
    <property type="term" value="F:oxidoreductase activity"/>
    <property type="evidence" value="ECO:0007669"/>
    <property type="project" value="InterPro"/>
</dbReference>
<dbReference type="GO" id="GO:0005506">
    <property type="term" value="F:iron ion binding"/>
    <property type="evidence" value="ECO:0007669"/>
    <property type="project" value="InterPro"/>
</dbReference>
<evidence type="ECO:0000256" key="1">
    <source>
        <dbReference type="ARBA" id="ARBA00004370"/>
    </source>
</evidence>
<accession>A0A5P9NH32</accession>
<feature type="transmembrane region" description="Helical" evidence="5">
    <location>
        <begin position="56"/>
        <end position="77"/>
    </location>
</feature>
<evidence type="ECO:0000256" key="4">
    <source>
        <dbReference type="ARBA" id="ARBA00023136"/>
    </source>
</evidence>
<feature type="transmembrane region" description="Helical" evidence="5">
    <location>
        <begin position="15"/>
        <end position="35"/>
    </location>
</feature>
<dbReference type="GO" id="GO:0008610">
    <property type="term" value="P:lipid biosynthetic process"/>
    <property type="evidence" value="ECO:0007669"/>
    <property type="project" value="InterPro"/>
</dbReference>
<proteinExistence type="predicted"/>
<dbReference type="InterPro" id="IPR006694">
    <property type="entry name" value="Fatty_acid_hydroxylase"/>
</dbReference>
<keyword evidence="2 5" id="KW-0812">Transmembrane</keyword>
<evidence type="ECO:0000259" key="6">
    <source>
        <dbReference type="Pfam" id="PF04116"/>
    </source>
</evidence>
<dbReference type="PANTHER" id="PTHR11863">
    <property type="entry name" value="STEROL DESATURASE"/>
    <property type="match status" value="1"/>
</dbReference>
<dbReference type="Proteomes" id="UP000326287">
    <property type="component" value="Chromosome"/>
</dbReference>
<dbReference type="Pfam" id="PF04116">
    <property type="entry name" value="FA_hydroxylase"/>
    <property type="match status" value="1"/>
</dbReference>
<evidence type="ECO:0000256" key="2">
    <source>
        <dbReference type="ARBA" id="ARBA00022692"/>
    </source>
</evidence>
<feature type="domain" description="Fatty acid hydroxylase" evidence="6">
    <location>
        <begin position="97"/>
        <end position="232"/>
    </location>
</feature>
<name>A0A5P9NH32_9GAMM</name>
<protein>
    <submittedName>
        <fullName evidence="7">Sterol desaturase family protein</fullName>
    </submittedName>
</protein>
<evidence type="ECO:0000313" key="7">
    <source>
        <dbReference type="EMBL" id="QFU74845.1"/>
    </source>
</evidence>
<dbReference type="AlphaFoldDB" id="A0A5P9NH32"/>
<evidence type="ECO:0000256" key="3">
    <source>
        <dbReference type="ARBA" id="ARBA00022989"/>
    </source>
</evidence>
<keyword evidence="8" id="KW-1185">Reference proteome</keyword>
<dbReference type="EMBL" id="CP036422">
    <property type="protein sequence ID" value="QFU74845.1"/>
    <property type="molecule type" value="Genomic_DNA"/>
</dbReference>
<dbReference type="KEGG" id="halc:EY643_03850"/>
<sequence>MYHRHMIPTDPNSQIAYIATAAVFTLCILWETFAPRRTPVSNTGWRWVNNLGLSGLTWYINLMLSTLFVTWLAGWSHLHNVGLLAKLNVGPLLSGLILLTALEFLNYWIHRAFHHVKPLWRLHAIHHTDTDFDVTTSFRHHPLEPLVFLPVLAPLSLVLGAPIEVALPVHLLSITAQVFSHSNARLPAAAEKILRRVILTPDFHRVHHCSEMKYTNSNFGTVVPWFDYLFGTARFRPAEEQEEMKLGLEYMREARDARLDKMLLAPLHISTD</sequence>